<dbReference type="NCBIfam" id="TIGR01489">
    <property type="entry name" value="DKMTPPase-SF"/>
    <property type="match status" value="1"/>
</dbReference>
<dbReference type="InterPro" id="IPR023214">
    <property type="entry name" value="HAD_sf"/>
</dbReference>
<feature type="binding site" evidence="6">
    <location>
        <position position="20"/>
    </location>
    <ligand>
        <name>substrate</name>
    </ligand>
</feature>
<organism evidence="8 9">
    <name type="scientific">Zea mays</name>
    <name type="common">Maize</name>
    <dbReference type="NCBI Taxonomy" id="4577"/>
    <lineage>
        <taxon>Eukaryota</taxon>
        <taxon>Viridiplantae</taxon>
        <taxon>Streptophyta</taxon>
        <taxon>Embryophyta</taxon>
        <taxon>Tracheophyta</taxon>
        <taxon>Spermatophyta</taxon>
        <taxon>Magnoliopsida</taxon>
        <taxon>Liliopsida</taxon>
        <taxon>Poales</taxon>
        <taxon>Poaceae</taxon>
        <taxon>PACMAD clade</taxon>
        <taxon>Panicoideae</taxon>
        <taxon>Andropogonodae</taxon>
        <taxon>Andropogoneae</taxon>
        <taxon>Tripsacinae</taxon>
        <taxon>Zea</taxon>
    </lineage>
</organism>
<dbReference type="OMA" id="QTMSAHE"/>
<evidence type="ECO:0000256" key="5">
    <source>
        <dbReference type="PIRSR" id="PIRSR031051-1"/>
    </source>
</evidence>
<dbReference type="PANTHER" id="PTHR20889">
    <property type="entry name" value="PHOSPHATASE, ORPHAN 1, 2"/>
    <property type="match status" value="1"/>
</dbReference>
<comment type="cofactor">
    <cofactor evidence="1 7">
        <name>Mg(2+)</name>
        <dbReference type="ChEBI" id="CHEBI:18420"/>
    </cofactor>
</comment>
<dbReference type="PANTHER" id="PTHR20889:SF12">
    <property type="entry name" value="LP01149P"/>
    <property type="match status" value="1"/>
</dbReference>
<sequence length="285" mass="31035">MAGIVVVFDFDKTIIDVDSDNWVVDSLGLTDLFERLLPTTPWNTLMDTMMGELHARGRTLAEVTEALRAAPIDPRVPAAVRAAHALGCDLRVLSDANAFFIHTVLDHHGLLACFSQVNTNPSRVDAHGRLRIGPCHDPRAAPHGCGVGTCPPNMCKGLVLDRILREAEAEAETASSAKPRVIYLGDGRGDYCPALRLARTDFVMPRRGYPVWDLICEDPARLQAEVHPWTDGAELEETLLRLVRRAVVEDAALPPPPPPPLDCKLESMPVAAQDGMPIVPLGVKN</sequence>
<evidence type="ECO:0000256" key="7">
    <source>
        <dbReference type="PIRSR" id="PIRSR031051-3"/>
    </source>
</evidence>
<keyword evidence="2 7" id="KW-0479">Metal-binding</keyword>
<dbReference type="NCBIfam" id="TIGR01488">
    <property type="entry name" value="HAD-SF-IB"/>
    <property type="match status" value="1"/>
</dbReference>
<evidence type="ECO:0000256" key="2">
    <source>
        <dbReference type="ARBA" id="ARBA00022723"/>
    </source>
</evidence>
<feature type="binding site" evidence="7">
    <location>
        <position position="11"/>
    </location>
    <ligand>
        <name>Mg(2+)</name>
        <dbReference type="ChEBI" id="CHEBI:18420"/>
    </ligand>
</feature>
<reference evidence="8 9" key="1">
    <citation type="journal article" date="2018" name="Nat. Genet.">
        <title>Extensive intraspecific gene order and gene structural variations between Mo17 and other maize genomes.</title>
        <authorList>
            <person name="Sun S."/>
            <person name="Zhou Y."/>
            <person name="Chen J."/>
            <person name="Shi J."/>
            <person name="Zhao H."/>
            <person name="Zhao H."/>
            <person name="Song W."/>
            <person name="Zhang M."/>
            <person name="Cui Y."/>
            <person name="Dong X."/>
            <person name="Liu H."/>
            <person name="Ma X."/>
            <person name="Jiao Y."/>
            <person name="Wang B."/>
            <person name="Wei X."/>
            <person name="Stein J.C."/>
            <person name="Glaubitz J.C."/>
            <person name="Lu F."/>
            <person name="Yu G."/>
            <person name="Liang C."/>
            <person name="Fengler K."/>
            <person name="Li B."/>
            <person name="Rafalski A."/>
            <person name="Schnable P.S."/>
            <person name="Ware D.H."/>
            <person name="Buckler E.S."/>
            <person name="Lai J."/>
        </authorList>
    </citation>
    <scope>NUCLEOTIDE SEQUENCE [LARGE SCALE GENOMIC DNA]</scope>
    <source>
        <strain evidence="9">cv. Missouri 17</strain>
        <tissue evidence="8">Seedling</tissue>
    </source>
</reference>
<dbReference type="InterPro" id="IPR016965">
    <property type="entry name" value="Pase_PHOSPHO-typ"/>
</dbReference>
<name>A0A3L6DLB3_MAIZE</name>
<keyword evidence="3" id="KW-0378">Hydrolase</keyword>
<feature type="active site" description="Proton donor" evidence="5">
    <location>
        <position position="11"/>
    </location>
</feature>
<dbReference type="EMBL" id="NCVQ01000009">
    <property type="protein sequence ID" value="PWZ09442.1"/>
    <property type="molecule type" value="Genomic_DNA"/>
</dbReference>
<dbReference type="PIRSF" id="PIRSF031051">
    <property type="entry name" value="PyrdxlP_Pase_PHOSPHO2"/>
    <property type="match status" value="1"/>
</dbReference>
<feature type="binding site" evidence="7">
    <location>
        <position position="186"/>
    </location>
    <ligand>
        <name>Mg(2+)</name>
        <dbReference type="ChEBI" id="CHEBI:18420"/>
    </ligand>
</feature>
<evidence type="ECO:0000313" key="8">
    <source>
        <dbReference type="EMBL" id="PWZ09442.1"/>
    </source>
</evidence>
<comment type="caution">
    <text evidence="8">The sequence shown here is derived from an EMBL/GenBank/DDBJ whole genome shotgun (WGS) entry which is preliminary data.</text>
</comment>
<accession>A0A3L6DLB3</accession>
<dbReference type="KEGG" id="zma:100191227"/>
<feature type="active site" description="Nucleophile" evidence="5">
    <location>
        <position position="9"/>
    </location>
</feature>
<dbReference type="OrthoDB" id="10267182at2759"/>
<dbReference type="SUPFAM" id="SSF56784">
    <property type="entry name" value="HAD-like"/>
    <property type="match status" value="1"/>
</dbReference>
<evidence type="ECO:0000313" key="9">
    <source>
        <dbReference type="Proteomes" id="UP000251960"/>
    </source>
</evidence>
<protein>
    <submittedName>
        <fullName evidence="8">Inorganic pyrophosphatase 1</fullName>
    </submittedName>
</protein>
<feature type="binding site" evidence="6">
    <location>
        <position position="95"/>
    </location>
    <ligand>
        <name>substrate</name>
    </ligand>
</feature>
<feature type="binding site" evidence="7">
    <location>
        <position position="9"/>
    </location>
    <ligand>
        <name>Mg(2+)</name>
        <dbReference type="ChEBI" id="CHEBI:18420"/>
    </ligand>
</feature>
<dbReference type="InterPro" id="IPR036412">
    <property type="entry name" value="HAD-like_sf"/>
</dbReference>
<dbReference type="SMR" id="A0A3L6DLB3"/>
<dbReference type="Proteomes" id="UP000251960">
    <property type="component" value="Chromosome 8"/>
</dbReference>
<evidence type="ECO:0000256" key="3">
    <source>
        <dbReference type="ARBA" id="ARBA00022801"/>
    </source>
</evidence>
<dbReference type="InterPro" id="IPR006384">
    <property type="entry name" value="HAD_hydro_PyrdxlP_Pase-like"/>
</dbReference>
<proteinExistence type="predicted"/>
<keyword evidence="4 7" id="KW-0460">Magnesium</keyword>
<evidence type="ECO:0000256" key="6">
    <source>
        <dbReference type="PIRSR" id="PIRSR031051-2"/>
    </source>
</evidence>
<evidence type="ECO:0000256" key="4">
    <source>
        <dbReference type="ARBA" id="ARBA00022842"/>
    </source>
</evidence>
<evidence type="ECO:0000256" key="1">
    <source>
        <dbReference type="ARBA" id="ARBA00001946"/>
    </source>
</evidence>
<gene>
    <name evidence="8" type="primary">PS2_0</name>
    <name evidence="8" type="ORF">Zm00014a_026006</name>
</gene>
<dbReference type="GO" id="GO:0046872">
    <property type="term" value="F:metal ion binding"/>
    <property type="evidence" value="ECO:0007669"/>
    <property type="project" value="UniProtKB-KW"/>
</dbReference>
<dbReference type="GO" id="GO:0016791">
    <property type="term" value="F:phosphatase activity"/>
    <property type="evidence" value="ECO:0007669"/>
    <property type="project" value="InterPro"/>
</dbReference>
<dbReference type="ExpressionAtlas" id="A0A3L6DLB3">
    <property type="expression patterns" value="baseline and differential"/>
</dbReference>
<dbReference type="Gene3D" id="3.40.50.1000">
    <property type="entry name" value="HAD superfamily/HAD-like"/>
    <property type="match status" value="1"/>
</dbReference>
<dbReference type="AlphaFoldDB" id="A0A3L6DLB3"/>
<dbReference type="Pfam" id="PF06888">
    <property type="entry name" value="Put_Phosphatase"/>
    <property type="match status" value="1"/>
</dbReference>